<feature type="region of interest" description="Disordered" evidence="1">
    <location>
        <begin position="1"/>
        <end position="32"/>
    </location>
</feature>
<gene>
    <name evidence="2" type="ORF">Ctob_003440</name>
</gene>
<proteinExistence type="predicted"/>
<evidence type="ECO:0000256" key="1">
    <source>
        <dbReference type="SAM" id="MobiDB-lite"/>
    </source>
</evidence>
<name>A0A0M0JE81_9EUKA</name>
<evidence type="ECO:0000313" key="3">
    <source>
        <dbReference type="Proteomes" id="UP000037460"/>
    </source>
</evidence>
<reference evidence="3" key="1">
    <citation type="journal article" date="2015" name="PLoS Genet.">
        <title>Genome Sequence and Transcriptome Analyses of Chrysochromulina tobin: Metabolic Tools for Enhanced Algal Fitness in the Prominent Order Prymnesiales (Haptophyceae).</title>
        <authorList>
            <person name="Hovde B.T."/>
            <person name="Deodato C.R."/>
            <person name="Hunsperger H.M."/>
            <person name="Ryken S.A."/>
            <person name="Yost W."/>
            <person name="Jha R.K."/>
            <person name="Patterson J."/>
            <person name="Monnat R.J. Jr."/>
            <person name="Barlow S.B."/>
            <person name="Starkenburg S.R."/>
            <person name="Cattolico R.A."/>
        </authorList>
    </citation>
    <scope>NUCLEOTIDE SEQUENCE</scope>
    <source>
        <strain evidence="3">CCMP291</strain>
    </source>
</reference>
<protein>
    <submittedName>
        <fullName evidence="2">Uncharacterized protein</fullName>
    </submittedName>
</protein>
<dbReference type="Proteomes" id="UP000037460">
    <property type="component" value="Unassembled WGS sequence"/>
</dbReference>
<keyword evidence="3" id="KW-1185">Reference proteome</keyword>
<dbReference type="EMBL" id="JWZX01003057">
    <property type="protein sequence ID" value="KOO24760.1"/>
    <property type="molecule type" value="Genomic_DNA"/>
</dbReference>
<evidence type="ECO:0000313" key="2">
    <source>
        <dbReference type="EMBL" id="KOO24760.1"/>
    </source>
</evidence>
<comment type="caution">
    <text evidence="2">The sequence shown here is derived from an EMBL/GenBank/DDBJ whole genome shotgun (WGS) entry which is preliminary data.</text>
</comment>
<organism evidence="2 3">
    <name type="scientific">Chrysochromulina tobinii</name>
    <dbReference type="NCBI Taxonomy" id="1460289"/>
    <lineage>
        <taxon>Eukaryota</taxon>
        <taxon>Haptista</taxon>
        <taxon>Haptophyta</taxon>
        <taxon>Prymnesiophyceae</taxon>
        <taxon>Prymnesiales</taxon>
        <taxon>Chrysochromulinaceae</taxon>
        <taxon>Chrysochromulina</taxon>
    </lineage>
</organism>
<accession>A0A0M0JE81</accession>
<sequence>MPETAAASRWKTKSPDKTIRGTTRPSAVGRGGMRVASPVEHAAGPSAPSFRLALAAGRTCTCRSARAAHRAVIRGYHLHPPHFGHLELTKPMYHV</sequence>
<dbReference type="AlphaFoldDB" id="A0A0M0JE81"/>